<comment type="subcellular location">
    <subcellularLocation>
        <location evidence="1">Membrane</location>
    </subcellularLocation>
</comment>
<dbReference type="CDD" id="cd00096">
    <property type="entry name" value="Ig"/>
    <property type="match status" value="1"/>
</dbReference>
<evidence type="ECO:0000259" key="5">
    <source>
        <dbReference type="PROSITE" id="PS50835"/>
    </source>
</evidence>
<gene>
    <name evidence="6" type="ORF">PFLUV_G00051150</name>
</gene>
<evidence type="ECO:0000256" key="1">
    <source>
        <dbReference type="ARBA" id="ARBA00004370"/>
    </source>
</evidence>
<evidence type="ECO:0000256" key="4">
    <source>
        <dbReference type="SAM" id="SignalP"/>
    </source>
</evidence>
<sequence length="174" mass="19371">MLKFDFNKKSPAMELLPLLCLCLLTRSGITSADENDPFLKDQSGRNIPGAAQEPYITSLNETKDWRLLQCEVHGNPKPEVEWQDSAGTKLPAEESQVTEKNGLFYITLNVTKSDRYRCVATQTIHHQIYAETDVHISVPISADSSGPQTHPSDQNLRKVMIGVAVGVLAEFLFL</sequence>
<feature type="signal peptide" evidence="4">
    <location>
        <begin position="1"/>
        <end position="32"/>
    </location>
</feature>
<comment type="caution">
    <text evidence="6">The sequence shown here is derived from an EMBL/GenBank/DDBJ whole genome shotgun (WGS) entry which is preliminary data.</text>
</comment>
<dbReference type="InterPro" id="IPR053896">
    <property type="entry name" value="BTN3A2-like_Ig-C"/>
</dbReference>
<dbReference type="SUPFAM" id="SSF48726">
    <property type="entry name" value="Immunoglobulin"/>
    <property type="match status" value="1"/>
</dbReference>
<keyword evidence="2" id="KW-0472">Membrane</keyword>
<dbReference type="AlphaFoldDB" id="A0A6A5FDQ7"/>
<accession>A0A6A5FDQ7</accession>
<keyword evidence="3" id="KW-0393">Immunoglobulin domain</keyword>
<dbReference type="InterPro" id="IPR007110">
    <property type="entry name" value="Ig-like_dom"/>
</dbReference>
<keyword evidence="7" id="KW-1185">Reference proteome</keyword>
<dbReference type="EMBL" id="VHII01000004">
    <property type="protein sequence ID" value="KAF1392280.1"/>
    <property type="molecule type" value="Genomic_DNA"/>
</dbReference>
<keyword evidence="4" id="KW-0732">Signal</keyword>
<evidence type="ECO:0000313" key="6">
    <source>
        <dbReference type="EMBL" id="KAF1392280.1"/>
    </source>
</evidence>
<evidence type="ECO:0000256" key="3">
    <source>
        <dbReference type="ARBA" id="ARBA00023319"/>
    </source>
</evidence>
<organism evidence="6 7">
    <name type="scientific">Perca fluviatilis</name>
    <name type="common">European perch</name>
    <dbReference type="NCBI Taxonomy" id="8168"/>
    <lineage>
        <taxon>Eukaryota</taxon>
        <taxon>Metazoa</taxon>
        <taxon>Chordata</taxon>
        <taxon>Craniata</taxon>
        <taxon>Vertebrata</taxon>
        <taxon>Euteleostomi</taxon>
        <taxon>Actinopterygii</taxon>
        <taxon>Neopterygii</taxon>
        <taxon>Teleostei</taxon>
        <taxon>Neoteleostei</taxon>
        <taxon>Acanthomorphata</taxon>
        <taxon>Eupercaria</taxon>
        <taxon>Perciformes</taxon>
        <taxon>Percoidei</taxon>
        <taxon>Percidae</taxon>
        <taxon>Percinae</taxon>
        <taxon>Perca</taxon>
    </lineage>
</organism>
<reference evidence="6 7" key="1">
    <citation type="submission" date="2019-06" db="EMBL/GenBank/DDBJ databases">
        <title>A chromosome-scale genome assembly of the European perch, Perca fluviatilis.</title>
        <authorList>
            <person name="Roques C."/>
            <person name="Zahm M."/>
            <person name="Cabau C."/>
            <person name="Klopp C."/>
            <person name="Bouchez O."/>
            <person name="Donnadieu C."/>
            <person name="Kuhl H."/>
            <person name="Gislard M."/>
            <person name="Guendouz S."/>
            <person name="Journot L."/>
            <person name="Haffray P."/>
            <person name="Bestin A."/>
            <person name="Morvezen R."/>
            <person name="Feron R."/>
            <person name="Wen M."/>
            <person name="Jouanno E."/>
            <person name="Herpin A."/>
            <person name="Schartl M."/>
            <person name="Postlethwait J."/>
            <person name="Schaerlinger B."/>
            <person name="Chardard D."/>
            <person name="Lecocq T."/>
            <person name="Poncet C."/>
            <person name="Jaffrelo L."/>
            <person name="Lampietro C."/>
            <person name="Guiguen Y."/>
        </authorList>
    </citation>
    <scope>NUCLEOTIDE SEQUENCE [LARGE SCALE GENOMIC DNA]</scope>
    <source>
        <tissue evidence="6">Blood</tissue>
    </source>
</reference>
<dbReference type="Gene3D" id="2.60.40.10">
    <property type="entry name" value="Immunoglobulins"/>
    <property type="match status" value="1"/>
</dbReference>
<dbReference type="Pfam" id="PF22705">
    <property type="entry name" value="C2-set_3"/>
    <property type="match status" value="1"/>
</dbReference>
<dbReference type="GO" id="GO:0016020">
    <property type="term" value="C:membrane"/>
    <property type="evidence" value="ECO:0007669"/>
    <property type="project" value="UniProtKB-SubCell"/>
</dbReference>
<proteinExistence type="predicted"/>
<dbReference type="InterPro" id="IPR013783">
    <property type="entry name" value="Ig-like_fold"/>
</dbReference>
<feature type="domain" description="Ig-like" evidence="5">
    <location>
        <begin position="48"/>
        <end position="137"/>
    </location>
</feature>
<dbReference type="Proteomes" id="UP000465112">
    <property type="component" value="Chromosome 4"/>
</dbReference>
<evidence type="ECO:0000256" key="2">
    <source>
        <dbReference type="ARBA" id="ARBA00023136"/>
    </source>
</evidence>
<name>A0A6A5FDQ7_PERFL</name>
<feature type="chain" id="PRO_5025409385" description="Ig-like domain-containing protein" evidence="4">
    <location>
        <begin position="33"/>
        <end position="174"/>
    </location>
</feature>
<protein>
    <recommendedName>
        <fullName evidence="5">Ig-like domain-containing protein</fullName>
    </recommendedName>
</protein>
<dbReference type="PROSITE" id="PS50835">
    <property type="entry name" value="IG_LIKE"/>
    <property type="match status" value="1"/>
</dbReference>
<evidence type="ECO:0000313" key="7">
    <source>
        <dbReference type="Proteomes" id="UP000465112"/>
    </source>
</evidence>
<dbReference type="InterPro" id="IPR036179">
    <property type="entry name" value="Ig-like_dom_sf"/>
</dbReference>